<name>A0A3P7MP52_DIBLA</name>
<sequence length="123" mass="13609">MLCFVSVNLVGYQLGRLKELAQWRCLFVVLSSSARSRHLQLVRNKLSIVSRSLVPAPLAADLEQDFTSGVCSWTSPLVIYLRNVSVSNDALAKKARETEMAMSGLLVVISQQYPTLEVAILEV</sequence>
<protein>
    <submittedName>
        <fullName evidence="1">Uncharacterized protein</fullName>
    </submittedName>
</protein>
<dbReference type="OrthoDB" id="6269389at2759"/>
<evidence type="ECO:0000313" key="2">
    <source>
        <dbReference type="Proteomes" id="UP000281553"/>
    </source>
</evidence>
<dbReference type="Proteomes" id="UP000281553">
    <property type="component" value="Unassembled WGS sequence"/>
</dbReference>
<accession>A0A3P7MP52</accession>
<proteinExistence type="predicted"/>
<reference evidence="1 2" key="1">
    <citation type="submission" date="2018-11" db="EMBL/GenBank/DDBJ databases">
        <authorList>
            <consortium name="Pathogen Informatics"/>
        </authorList>
    </citation>
    <scope>NUCLEOTIDE SEQUENCE [LARGE SCALE GENOMIC DNA]</scope>
</reference>
<organism evidence="1 2">
    <name type="scientific">Dibothriocephalus latus</name>
    <name type="common">Fish tapeworm</name>
    <name type="synonym">Diphyllobothrium latum</name>
    <dbReference type="NCBI Taxonomy" id="60516"/>
    <lineage>
        <taxon>Eukaryota</taxon>
        <taxon>Metazoa</taxon>
        <taxon>Spiralia</taxon>
        <taxon>Lophotrochozoa</taxon>
        <taxon>Platyhelminthes</taxon>
        <taxon>Cestoda</taxon>
        <taxon>Eucestoda</taxon>
        <taxon>Diphyllobothriidea</taxon>
        <taxon>Diphyllobothriidae</taxon>
        <taxon>Dibothriocephalus</taxon>
    </lineage>
</organism>
<dbReference type="AlphaFoldDB" id="A0A3P7MP52"/>
<evidence type="ECO:0000313" key="1">
    <source>
        <dbReference type="EMBL" id="VDN25007.1"/>
    </source>
</evidence>
<keyword evidence="2" id="KW-1185">Reference proteome</keyword>
<dbReference type="EMBL" id="UYRU01074751">
    <property type="protein sequence ID" value="VDN25007.1"/>
    <property type="molecule type" value="Genomic_DNA"/>
</dbReference>
<gene>
    <name evidence="1" type="ORF">DILT_LOCUS14545</name>
</gene>